<feature type="compositionally biased region" description="Low complexity" evidence="1">
    <location>
        <begin position="44"/>
        <end position="60"/>
    </location>
</feature>
<evidence type="ECO:0000313" key="2">
    <source>
        <dbReference type="EMBL" id="KAK6503683.1"/>
    </source>
</evidence>
<sequence>MSSSRQPEYDSDEDMDRPDSDEEDEEEYYDEDEDEYDDDDSSDKGSFASSSSSSSGSDFSDTTKSQIDEWYQNTCWVCERPCTVGLVDMVHVFPGTDTEFKIMHQRGIIPFTDGQDITNAIPLCKSCHVPFREMFPHFIILPADLRYFLDFEINDFKDRTELLKRGVQKVRTVPTGDVYRAHLERINSPHLEKVGDRTPPGGVYDVYIRYDHLPPGKGRERVGYWKSKIWHGSPTAMILHAARVNGTPGPMNGWLEMEKRDMMFEFVSLWSREPGVGRDALSVDEGGDKTPTALSVDAGPSGQLQEEVSNQLKREAGDNQPKAEAGGSQPKEAEASTDKERWQWGPQVTSGQVVDLYTQAE</sequence>
<reference evidence="2 3" key="1">
    <citation type="submission" date="2023-08" db="EMBL/GenBank/DDBJ databases">
        <authorList>
            <person name="Palmer J.M."/>
        </authorList>
    </citation>
    <scope>NUCLEOTIDE SEQUENCE [LARGE SCALE GENOMIC DNA]</scope>
    <source>
        <strain evidence="2 3">TWF481</strain>
    </source>
</reference>
<proteinExistence type="predicted"/>
<feature type="compositionally biased region" description="Acidic residues" evidence="1">
    <location>
        <begin position="9"/>
        <end position="41"/>
    </location>
</feature>
<name>A0AAV9WDN0_9PEZI</name>
<evidence type="ECO:0000256" key="1">
    <source>
        <dbReference type="SAM" id="MobiDB-lite"/>
    </source>
</evidence>
<protein>
    <recommendedName>
        <fullName evidence="4">HNH nuclease domain-containing protein</fullName>
    </recommendedName>
</protein>
<feature type="region of interest" description="Disordered" evidence="1">
    <location>
        <begin position="278"/>
        <end position="361"/>
    </location>
</feature>
<feature type="compositionally biased region" description="Polar residues" evidence="1">
    <location>
        <begin position="302"/>
        <end position="311"/>
    </location>
</feature>
<evidence type="ECO:0000313" key="3">
    <source>
        <dbReference type="Proteomes" id="UP001370758"/>
    </source>
</evidence>
<feature type="region of interest" description="Disordered" evidence="1">
    <location>
        <begin position="1"/>
        <end position="63"/>
    </location>
</feature>
<dbReference type="AlphaFoldDB" id="A0AAV9WDN0"/>
<comment type="caution">
    <text evidence="2">The sequence shown here is derived from an EMBL/GenBank/DDBJ whole genome shotgun (WGS) entry which is preliminary data.</text>
</comment>
<dbReference type="EMBL" id="JAVHJL010000005">
    <property type="protein sequence ID" value="KAK6503683.1"/>
    <property type="molecule type" value="Genomic_DNA"/>
</dbReference>
<keyword evidence="3" id="KW-1185">Reference proteome</keyword>
<gene>
    <name evidence="2" type="ORF">TWF481_008686</name>
</gene>
<feature type="compositionally biased region" description="Basic and acidic residues" evidence="1">
    <location>
        <begin position="331"/>
        <end position="342"/>
    </location>
</feature>
<accession>A0AAV9WDN0</accession>
<evidence type="ECO:0008006" key="4">
    <source>
        <dbReference type="Google" id="ProtNLM"/>
    </source>
</evidence>
<organism evidence="2 3">
    <name type="scientific">Arthrobotrys musiformis</name>
    <dbReference type="NCBI Taxonomy" id="47236"/>
    <lineage>
        <taxon>Eukaryota</taxon>
        <taxon>Fungi</taxon>
        <taxon>Dikarya</taxon>
        <taxon>Ascomycota</taxon>
        <taxon>Pezizomycotina</taxon>
        <taxon>Orbiliomycetes</taxon>
        <taxon>Orbiliales</taxon>
        <taxon>Orbiliaceae</taxon>
        <taxon>Arthrobotrys</taxon>
    </lineage>
</organism>
<dbReference type="Proteomes" id="UP001370758">
    <property type="component" value="Unassembled WGS sequence"/>
</dbReference>